<reference evidence="1" key="1">
    <citation type="submission" date="2018-02" db="EMBL/GenBank/DDBJ databases">
        <title>Rhizophora mucronata_Transcriptome.</title>
        <authorList>
            <person name="Meera S.P."/>
            <person name="Sreeshan A."/>
            <person name="Augustine A."/>
        </authorList>
    </citation>
    <scope>NUCLEOTIDE SEQUENCE</scope>
    <source>
        <tissue evidence="1">Leaf</tissue>
    </source>
</reference>
<evidence type="ECO:0000313" key="1">
    <source>
        <dbReference type="EMBL" id="MBX49015.1"/>
    </source>
</evidence>
<sequence length="59" mass="6795">MPWFQPWLKSLEAALPITQINKCTNTHQLHHSPTLNKIAGLNLNLYRIKGIRGEDTIEE</sequence>
<protein>
    <submittedName>
        <fullName evidence="1">Ethylene-responsive transcription factor ERF114</fullName>
    </submittedName>
</protein>
<accession>A0A2P2P2N0</accession>
<dbReference type="AlphaFoldDB" id="A0A2P2P2N0"/>
<proteinExistence type="predicted"/>
<organism evidence="1">
    <name type="scientific">Rhizophora mucronata</name>
    <name type="common">Asiatic mangrove</name>
    <dbReference type="NCBI Taxonomy" id="61149"/>
    <lineage>
        <taxon>Eukaryota</taxon>
        <taxon>Viridiplantae</taxon>
        <taxon>Streptophyta</taxon>
        <taxon>Embryophyta</taxon>
        <taxon>Tracheophyta</taxon>
        <taxon>Spermatophyta</taxon>
        <taxon>Magnoliopsida</taxon>
        <taxon>eudicotyledons</taxon>
        <taxon>Gunneridae</taxon>
        <taxon>Pentapetalae</taxon>
        <taxon>rosids</taxon>
        <taxon>fabids</taxon>
        <taxon>Malpighiales</taxon>
        <taxon>Rhizophoraceae</taxon>
        <taxon>Rhizophora</taxon>
    </lineage>
</organism>
<dbReference type="EMBL" id="GGEC01068531">
    <property type="protein sequence ID" value="MBX49015.1"/>
    <property type="molecule type" value="Transcribed_RNA"/>
</dbReference>
<name>A0A2P2P2N0_RHIMU</name>